<feature type="binding site" evidence="9">
    <location>
        <position position="259"/>
    </location>
    <ligand>
        <name>glycerol</name>
        <dbReference type="ChEBI" id="CHEBI:17754"/>
    </ligand>
</feature>
<evidence type="ECO:0000259" key="12">
    <source>
        <dbReference type="Pfam" id="PF00465"/>
    </source>
</evidence>
<comment type="catalytic activity">
    <reaction evidence="8">
        <text>glycerol + NAD(+) = dihydroxyacetone + NADH + H(+)</text>
        <dbReference type="Rhea" id="RHEA:13769"/>
        <dbReference type="ChEBI" id="CHEBI:15378"/>
        <dbReference type="ChEBI" id="CHEBI:16016"/>
        <dbReference type="ChEBI" id="CHEBI:17754"/>
        <dbReference type="ChEBI" id="CHEBI:57540"/>
        <dbReference type="ChEBI" id="CHEBI:57945"/>
        <dbReference type="EC" id="1.1.1.6"/>
    </reaction>
</comment>
<dbReference type="PANTHER" id="PTHR43616">
    <property type="entry name" value="GLYCEROL DEHYDROGENASE"/>
    <property type="match status" value="1"/>
</dbReference>
<evidence type="ECO:0000256" key="6">
    <source>
        <dbReference type="ARBA" id="ARBA00039147"/>
    </source>
</evidence>
<feature type="binding site" evidence="11">
    <location>
        <begin position="97"/>
        <end position="101"/>
    </location>
    <ligand>
        <name>NAD(+)</name>
        <dbReference type="ChEBI" id="CHEBI:57540"/>
    </ligand>
</feature>
<accession>A0A1H4ARU4</accession>
<comment type="cofactor">
    <cofactor evidence="9">
        <name>Zn(2+)</name>
        <dbReference type="ChEBI" id="CHEBI:29105"/>
    </cofactor>
    <text evidence="9">Binds 1 zinc ion per subunit.</text>
</comment>
<feature type="binding site" evidence="9">
    <location>
        <position position="174"/>
    </location>
    <ligand>
        <name>glycerol</name>
        <dbReference type="ChEBI" id="CHEBI:17754"/>
    </ligand>
</feature>
<dbReference type="CDD" id="cd08170">
    <property type="entry name" value="GlyDH"/>
    <property type="match status" value="1"/>
</dbReference>
<dbReference type="SUPFAM" id="SSF56796">
    <property type="entry name" value="Dehydroquinate synthase-like"/>
    <property type="match status" value="1"/>
</dbReference>
<feature type="binding site" evidence="11">
    <location>
        <position position="130"/>
    </location>
    <ligand>
        <name>NAD(+)</name>
        <dbReference type="ChEBI" id="CHEBI:57540"/>
    </ligand>
</feature>
<dbReference type="PANTHER" id="PTHR43616:SF5">
    <property type="entry name" value="GLYCEROL DEHYDROGENASE 1"/>
    <property type="match status" value="1"/>
</dbReference>
<dbReference type="GO" id="GO:0008888">
    <property type="term" value="F:glycerol dehydrogenase (NAD+) activity"/>
    <property type="evidence" value="ECO:0007669"/>
    <property type="project" value="UniProtKB-EC"/>
</dbReference>
<evidence type="ECO:0000256" key="5">
    <source>
        <dbReference type="ARBA" id="ARBA00037918"/>
    </source>
</evidence>
<feature type="binding site" evidence="11">
    <location>
        <position position="128"/>
    </location>
    <ligand>
        <name>NAD(+)</name>
        <dbReference type="ChEBI" id="CHEBI:57540"/>
    </ligand>
</feature>
<gene>
    <name evidence="13" type="ORF">SAMN04515656_10914</name>
</gene>
<proteinExistence type="inferred from homology"/>
<feature type="binding site" evidence="9">
    <location>
        <position position="276"/>
    </location>
    <ligand>
        <name>glycerol</name>
        <dbReference type="ChEBI" id="CHEBI:17754"/>
    </ligand>
</feature>
<dbReference type="Proteomes" id="UP000199394">
    <property type="component" value="Unassembled WGS sequence"/>
</dbReference>
<keyword evidence="9" id="KW-0862">Zinc</keyword>
<dbReference type="Gene3D" id="3.40.50.1970">
    <property type="match status" value="1"/>
</dbReference>
<dbReference type="AlphaFoldDB" id="A0A1H4ARU4"/>
<dbReference type="PROSITE" id="PS00913">
    <property type="entry name" value="ADH_IRON_1"/>
    <property type="match status" value="1"/>
</dbReference>
<organism evidence="13 14">
    <name type="scientific">Eubacterium aggregans</name>
    <dbReference type="NCBI Taxonomy" id="81409"/>
    <lineage>
        <taxon>Bacteria</taxon>
        <taxon>Bacillati</taxon>
        <taxon>Bacillota</taxon>
        <taxon>Clostridia</taxon>
        <taxon>Eubacteriales</taxon>
        <taxon>Eubacteriaceae</taxon>
        <taxon>Eubacterium</taxon>
    </lineage>
</organism>
<protein>
    <recommendedName>
        <fullName evidence="7">Glycerol dehydrogenase</fullName>
        <ecNumber evidence="6">1.1.1.6</ecNumber>
    </recommendedName>
</protein>
<dbReference type="OrthoDB" id="5198708at2"/>
<evidence type="ECO:0000256" key="4">
    <source>
        <dbReference type="ARBA" id="ARBA00023027"/>
    </source>
</evidence>
<feature type="binding site" evidence="11">
    <location>
        <begin position="119"/>
        <end position="122"/>
    </location>
    <ligand>
        <name>NAD(+)</name>
        <dbReference type="ChEBI" id="CHEBI:57540"/>
    </ligand>
</feature>
<keyword evidence="2 9" id="KW-0479">Metal-binding</keyword>
<dbReference type="Pfam" id="PF00465">
    <property type="entry name" value="Fe-ADH"/>
    <property type="match status" value="1"/>
</dbReference>
<feature type="domain" description="Alcohol dehydrogenase iron-type/glycerol dehydrogenase GldA" evidence="12">
    <location>
        <begin position="11"/>
        <end position="156"/>
    </location>
</feature>
<dbReference type="RefSeq" id="WP_090306632.1">
    <property type="nucleotide sequence ID" value="NZ_FNRK01000009.1"/>
</dbReference>
<evidence type="ECO:0000256" key="7">
    <source>
        <dbReference type="ARBA" id="ARBA00040132"/>
    </source>
</evidence>
<evidence type="ECO:0000313" key="14">
    <source>
        <dbReference type="Proteomes" id="UP000199394"/>
    </source>
</evidence>
<sequence>MDTKTRAFACPPKYIQGPGELKNLEMYTRDLGKAIFAIITPSFYDKLSRDLVAMYEKAGERVTCEKFGGETSMAELERLTALAAGKGYDVVVGIGGGKAMDAAKYVGIQIGAAIVTVPTIVSTDAPTSALTATYTESGEHAGSIYYKRNPDLVLVDSEIIAQSPVRLFVSGMGDALSTYFEAKAHVDSNTKNRVGDGYQTPLAAMALSELCYTRLMADGIQAKADVKAGRLTEAVENIIEVNTLLSGIGVESAGCAGAHSLNAGFSALPGCQNSTHGEIVAFGTLCQLVLEDWPRETIEEVLTFSSTLGLPITLAEIGLSPEDTPSLMQAAQKACTTKHIAAETVPTSPEILVEAVLRADGVGQAWKKA</sequence>
<dbReference type="NCBIfam" id="NF006941">
    <property type="entry name" value="PRK09423.1"/>
    <property type="match status" value="1"/>
</dbReference>
<dbReference type="STRING" id="81409.SAMN04515656_10914"/>
<dbReference type="EMBL" id="FNRK01000009">
    <property type="protein sequence ID" value="SEA38589.1"/>
    <property type="molecule type" value="Genomic_DNA"/>
</dbReference>
<comment type="similarity">
    <text evidence="1">Belongs to the iron-containing alcohol dehydrogenase family.</text>
</comment>
<evidence type="ECO:0000313" key="13">
    <source>
        <dbReference type="EMBL" id="SEA38589.1"/>
    </source>
</evidence>
<name>A0A1H4ARU4_9FIRM</name>
<feature type="binding site" evidence="10">
    <location>
        <position position="124"/>
    </location>
    <ligand>
        <name>glycerol</name>
        <dbReference type="ChEBI" id="CHEBI:17754"/>
    </ligand>
</feature>
<dbReference type="PIRSF" id="PIRSF000112">
    <property type="entry name" value="Glycerol_dehydrogenase"/>
    <property type="match status" value="1"/>
</dbReference>
<dbReference type="EC" id="1.1.1.6" evidence="6"/>
<evidence type="ECO:0000256" key="9">
    <source>
        <dbReference type="PIRSR" id="PIRSR000112-1"/>
    </source>
</evidence>
<evidence type="ECO:0000256" key="1">
    <source>
        <dbReference type="ARBA" id="ARBA00007358"/>
    </source>
</evidence>
<feature type="binding site" evidence="11">
    <location>
        <position position="134"/>
    </location>
    <ligand>
        <name>NAD(+)</name>
        <dbReference type="ChEBI" id="CHEBI:57540"/>
    </ligand>
</feature>
<reference evidence="13 14" key="1">
    <citation type="submission" date="2016-10" db="EMBL/GenBank/DDBJ databases">
        <authorList>
            <person name="de Groot N.N."/>
        </authorList>
    </citation>
    <scope>NUCLEOTIDE SEQUENCE [LARGE SCALE GENOMIC DNA]</scope>
    <source>
        <strain evidence="13 14">SR12</strain>
    </source>
</reference>
<dbReference type="InterPro" id="IPR001670">
    <property type="entry name" value="ADH_Fe/GldA"/>
</dbReference>
<dbReference type="Gene3D" id="1.20.1090.10">
    <property type="entry name" value="Dehydroquinate synthase-like - alpha domain"/>
    <property type="match status" value="1"/>
</dbReference>
<keyword evidence="3" id="KW-0560">Oxidoreductase</keyword>
<keyword evidence="4 11" id="KW-0520">NAD</keyword>
<comment type="pathway">
    <text evidence="5">Polyol metabolism; glycerol fermentation; glycerone phosphate from glycerol (oxidative route): step 1/2.</text>
</comment>
<dbReference type="InterPro" id="IPR016205">
    <property type="entry name" value="Glycerol_DH"/>
</dbReference>
<keyword evidence="14" id="KW-1185">Reference proteome</keyword>
<evidence type="ECO:0000256" key="3">
    <source>
        <dbReference type="ARBA" id="ARBA00023002"/>
    </source>
</evidence>
<evidence type="ECO:0000256" key="2">
    <source>
        <dbReference type="ARBA" id="ARBA00022723"/>
    </source>
</evidence>
<evidence type="ECO:0000256" key="11">
    <source>
        <dbReference type="PIRSR" id="PIRSR000112-3"/>
    </source>
</evidence>
<evidence type="ECO:0000256" key="10">
    <source>
        <dbReference type="PIRSR" id="PIRSR000112-2"/>
    </source>
</evidence>
<dbReference type="InterPro" id="IPR018211">
    <property type="entry name" value="ADH_Fe_CS"/>
</dbReference>
<dbReference type="GO" id="GO:0046872">
    <property type="term" value="F:metal ion binding"/>
    <property type="evidence" value="ECO:0007669"/>
    <property type="project" value="UniProtKB-KW"/>
</dbReference>
<evidence type="ECO:0000256" key="8">
    <source>
        <dbReference type="ARBA" id="ARBA00049006"/>
    </source>
</evidence>